<evidence type="ECO:0000259" key="2">
    <source>
        <dbReference type="Pfam" id="PF05699"/>
    </source>
</evidence>
<dbReference type="Proteomes" id="UP000675881">
    <property type="component" value="Chromosome 9"/>
</dbReference>
<keyword evidence="4" id="KW-1185">Reference proteome</keyword>
<feature type="region of interest" description="Disordered" evidence="1">
    <location>
        <begin position="1"/>
        <end position="20"/>
    </location>
</feature>
<feature type="compositionally biased region" description="Pro residues" evidence="1">
    <location>
        <begin position="157"/>
        <end position="166"/>
    </location>
</feature>
<evidence type="ECO:0000313" key="3">
    <source>
        <dbReference type="EMBL" id="CAF3036996.1"/>
    </source>
</evidence>
<dbReference type="InterPro" id="IPR008906">
    <property type="entry name" value="HATC_C_dom"/>
</dbReference>
<accession>A0A7R8HF07</accession>
<dbReference type="EMBL" id="HG994588">
    <property type="protein sequence ID" value="CAF3036996.1"/>
    <property type="molecule type" value="Genomic_DNA"/>
</dbReference>
<evidence type="ECO:0000313" key="4">
    <source>
        <dbReference type="Proteomes" id="UP000675881"/>
    </source>
</evidence>
<sequence length="303" mass="31744">MKCSDSSDDNVTPVHRKNSSVAAILSGEESSSVVEEPVDDDDAMDLWKARTENSPLFLASNNNSLKGELNEYFRELIVSPNVNPEQWGSSKGLYSFPKLFDIYKQYGCIPASSVASERLFSSGGRMCSYTNYISRYVAPPGPYSPYPSYPSGAPPGAGGPPAPPPWSSSIQGKGPPNALPPRPAAHYPTRSPHPPMKPYPSTTSPSPPSSYNGPPNYNSPPGTVPLPPPVSSSSGAPPPGSSPNYPANYMSHVGIPPTNANPYPGMGPPNNGGPPNNNSNNNNSGPPSSLSSGPNNAHPTSSL</sequence>
<organism evidence="3 4">
    <name type="scientific">Lepeophtheirus salmonis</name>
    <name type="common">Salmon louse</name>
    <name type="synonym">Caligus salmonis</name>
    <dbReference type="NCBI Taxonomy" id="72036"/>
    <lineage>
        <taxon>Eukaryota</taxon>
        <taxon>Metazoa</taxon>
        <taxon>Ecdysozoa</taxon>
        <taxon>Arthropoda</taxon>
        <taxon>Crustacea</taxon>
        <taxon>Multicrustacea</taxon>
        <taxon>Hexanauplia</taxon>
        <taxon>Copepoda</taxon>
        <taxon>Siphonostomatoida</taxon>
        <taxon>Caligidae</taxon>
        <taxon>Lepeophtheirus</taxon>
    </lineage>
</organism>
<dbReference type="GO" id="GO:0046983">
    <property type="term" value="F:protein dimerization activity"/>
    <property type="evidence" value="ECO:0007669"/>
    <property type="project" value="InterPro"/>
</dbReference>
<feature type="compositionally biased region" description="Low complexity" evidence="1">
    <location>
        <begin position="273"/>
        <end position="296"/>
    </location>
</feature>
<dbReference type="OrthoDB" id="117690at2759"/>
<protein>
    <submittedName>
        <fullName evidence="3">(salmon louse) hypothetical protein</fullName>
    </submittedName>
</protein>
<feature type="compositionally biased region" description="Pro residues" evidence="1">
    <location>
        <begin position="222"/>
        <end position="241"/>
    </location>
</feature>
<name>A0A7R8HF07_LEPSM</name>
<evidence type="ECO:0000256" key="1">
    <source>
        <dbReference type="SAM" id="MobiDB-lite"/>
    </source>
</evidence>
<dbReference type="SUPFAM" id="SSF53098">
    <property type="entry name" value="Ribonuclease H-like"/>
    <property type="match status" value="1"/>
</dbReference>
<gene>
    <name evidence="3" type="ORF">LSAA_14717</name>
</gene>
<dbReference type="Pfam" id="PF05699">
    <property type="entry name" value="Dimer_Tnp_hAT"/>
    <property type="match status" value="1"/>
</dbReference>
<feature type="domain" description="HAT C-terminal dimerisation" evidence="2">
    <location>
        <begin position="68"/>
        <end position="128"/>
    </location>
</feature>
<feature type="region of interest" description="Disordered" evidence="1">
    <location>
        <begin position="153"/>
        <end position="303"/>
    </location>
</feature>
<proteinExistence type="predicted"/>
<reference evidence="3" key="1">
    <citation type="submission" date="2021-02" db="EMBL/GenBank/DDBJ databases">
        <authorList>
            <person name="Bekaert M."/>
        </authorList>
    </citation>
    <scope>NUCLEOTIDE SEQUENCE</scope>
    <source>
        <strain evidence="3">IoA-00</strain>
    </source>
</reference>
<dbReference type="InterPro" id="IPR012337">
    <property type="entry name" value="RNaseH-like_sf"/>
</dbReference>
<feature type="compositionally biased region" description="Low complexity" evidence="1">
    <location>
        <begin position="199"/>
        <end position="221"/>
    </location>
</feature>
<dbReference type="AlphaFoldDB" id="A0A7R8HF07"/>